<dbReference type="PANTHER" id="PTHR44846:SF17">
    <property type="entry name" value="GNTR-FAMILY TRANSCRIPTIONAL REGULATOR"/>
    <property type="match status" value="1"/>
</dbReference>
<keyword evidence="1" id="KW-0805">Transcription regulation</keyword>
<evidence type="ECO:0000256" key="2">
    <source>
        <dbReference type="ARBA" id="ARBA00023125"/>
    </source>
</evidence>
<accession>A0A939EFD5</accession>
<dbReference type="RefSeq" id="WP_207142085.1">
    <property type="nucleotide sequence ID" value="NZ_JAEKJZ010000004.1"/>
</dbReference>
<dbReference type="SUPFAM" id="SSF64288">
    <property type="entry name" value="Chorismate lyase-like"/>
    <property type="match status" value="1"/>
</dbReference>
<dbReference type="Gene3D" id="3.40.1410.10">
    <property type="entry name" value="Chorismate lyase-like"/>
    <property type="match status" value="1"/>
</dbReference>
<dbReference type="InterPro" id="IPR000524">
    <property type="entry name" value="Tscrpt_reg_HTH_GntR"/>
</dbReference>
<dbReference type="GO" id="GO:0003677">
    <property type="term" value="F:DNA binding"/>
    <property type="evidence" value="ECO:0007669"/>
    <property type="project" value="UniProtKB-KW"/>
</dbReference>
<dbReference type="InterPro" id="IPR011663">
    <property type="entry name" value="UTRA"/>
</dbReference>
<organism evidence="5 6">
    <name type="scientific">Roseibium aggregatum</name>
    <dbReference type="NCBI Taxonomy" id="187304"/>
    <lineage>
        <taxon>Bacteria</taxon>
        <taxon>Pseudomonadati</taxon>
        <taxon>Pseudomonadota</taxon>
        <taxon>Alphaproteobacteria</taxon>
        <taxon>Hyphomicrobiales</taxon>
        <taxon>Stappiaceae</taxon>
        <taxon>Roseibium</taxon>
    </lineage>
</organism>
<evidence type="ECO:0000313" key="5">
    <source>
        <dbReference type="EMBL" id="MBN9672226.1"/>
    </source>
</evidence>
<dbReference type="SMART" id="SM00866">
    <property type="entry name" value="UTRA"/>
    <property type="match status" value="1"/>
</dbReference>
<dbReference type="GO" id="GO:0003700">
    <property type="term" value="F:DNA-binding transcription factor activity"/>
    <property type="evidence" value="ECO:0007669"/>
    <property type="project" value="InterPro"/>
</dbReference>
<dbReference type="PRINTS" id="PR00035">
    <property type="entry name" value="HTHGNTR"/>
</dbReference>
<proteinExistence type="predicted"/>
<evidence type="ECO:0000313" key="6">
    <source>
        <dbReference type="Proteomes" id="UP000664096"/>
    </source>
</evidence>
<dbReference type="InterPro" id="IPR028978">
    <property type="entry name" value="Chorismate_lyase_/UTRA_dom_sf"/>
</dbReference>
<evidence type="ECO:0000256" key="1">
    <source>
        <dbReference type="ARBA" id="ARBA00023015"/>
    </source>
</evidence>
<dbReference type="EMBL" id="JAEKJZ010000004">
    <property type="protein sequence ID" value="MBN9672226.1"/>
    <property type="molecule type" value="Genomic_DNA"/>
</dbReference>
<evidence type="ECO:0000259" key="4">
    <source>
        <dbReference type="PROSITE" id="PS50949"/>
    </source>
</evidence>
<dbReference type="GO" id="GO:0045892">
    <property type="term" value="P:negative regulation of DNA-templated transcription"/>
    <property type="evidence" value="ECO:0007669"/>
    <property type="project" value="TreeGrafter"/>
</dbReference>
<dbReference type="InterPro" id="IPR050679">
    <property type="entry name" value="Bact_HTH_transcr_reg"/>
</dbReference>
<sequence length="236" mass="25811">MVQSAPESKSERIARVLEAEIRSGTLNDGDSLSSEKALVERFSVSRTTIRKGLGILAAKNLIRTKVGIGSFVTFGGTVIDSGPGWSVALSDHNANVSARILRIARMPMDLETPDSALDGDILAVDRIRFREETGKVLTLERARVPWRDDLSPVLESGLEHGSLSKTLQARGLMPAKGEEWANVLPALSENDARLMGRSPGEPMLRLQRLTRSADDLVVEYVESLLDPTLFGLRMTF</sequence>
<keyword evidence="3" id="KW-0804">Transcription</keyword>
<dbReference type="Proteomes" id="UP000664096">
    <property type="component" value="Unassembled WGS sequence"/>
</dbReference>
<gene>
    <name evidence="5" type="ORF">JF539_17870</name>
</gene>
<dbReference type="SUPFAM" id="SSF46785">
    <property type="entry name" value="Winged helix' DNA-binding domain"/>
    <property type="match status" value="1"/>
</dbReference>
<dbReference type="PANTHER" id="PTHR44846">
    <property type="entry name" value="MANNOSYL-D-GLYCERATE TRANSPORT/METABOLISM SYSTEM REPRESSOR MNGR-RELATED"/>
    <property type="match status" value="1"/>
</dbReference>
<protein>
    <submittedName>
        <fullName evidence="5">GntR family transcriptional regulator</fullName>
    </submittedName>
</protein>
<feature type="domain" description="HTH gntR-type" evidence="4">
    <location>
        <begin position="7"/>
        <end position="75"/>
    </location>
</feature>
<evidence type="ECO:0000256" key="3">
    <source>
        <dbReference type="ARBA" id="ARBA00023163"/>
    </source>
</evidence>
<dbReference type="PROSITE" id="PS50949">
    <property type="entry name" value="HTH_GNTR"/>
    <property type="match status" value="1"/>
</dbReference>
<dbReference type="Pfam" id="PF07702">
    <property type="entry name" value="UTRA"/>
    <property type="match status" value="1"/>
</dbReference>
<dbReference type="SMART" id="SM00345">
    <property type="entry name" value="HTH_GNTR"/>
    <property type="match status" value="1"/>
</dbReference>
<dbReference type="Gene3D" id="1.10.10.10">
    <property type="entry name" value="Winged helix-like DNA-binding domain superfamily/Winged helix DNA-binding domain"/>
    <property type="match status" value="1"/>
</dbReference>
<dbReference type="CDD" id="cd07377">
    <property type="entry name" value="WHTH_GntR"/>
    <property type="match status" value="1"/>
</dbReference>
<dbReference type="Pfam" id="PF00392">
    <property type="entry name" value="GntR"/>
    <property type="match status" value="1"/>
</dbReference>
<keyword evidence="2" id="KW-0238">DNA-binding</keyword>
<name>A0A939EFD5_9HYPH</name>
<dbReference type="InterPro" id="IPR036390">
    <property type="entry name" value="WH_DNA-bd_sf"/>
</dbReference>
<dbReference type="InterPro" id="IPR036388">
    <property type="entry name" value="WH-like_DNA-bd_sf"/>
</dbReference>
<reference evidence="5" key="1">
    <citation type="submission" date="2020-12" db="EMBL/GenBank/DDBJ databases">
        <title>Oil enriched cultivation method for isolating marine PHA-producing bacteria.</title>
        <authorList>
            <person name="Zheng W."/>
            <person name="Yu S."/>
            <person name="Huang Y."/>
        </authorList>
    </citation>
    <scope>NUCLEOTIDE SEQUENCE</scope>
    <source>
        <strain evidence="5">SY-2-12</strain>
    </source>
</reference>
<dbReference type="AlphaFoldDB" id="A0A939EFD5"/>
<comment type="caution">
    <text evidence="5">The sequence shown here is derived from an EMBL/GenBank/DDBJ whole genome shotgun (WGS) entry which is preliminary data.</text>
</comment>